<comment type="caution">
    <text evidence="2">The sequence shown here is derived from an EMBL/GenBank/DDBJ whole genome shotgun (WGS) entry which is preliminary data.</text>
</comment>
<name>A0A9P8XR45_9PEZI</name>
<sequence>MLFVKFPILASLVATSTAIDFRWYAQRGCSGHYWQCTNINPDRCCSVGRQDTNSAISWNAIPSDWNILGLGYWQEGCNGTVAGSGQSGGSPDLCFPTPQYRAGRYYFASARSNIQENLAENGEPCQKPDLIVYEDGTDFDLTELTNEQYAQVVSKSPPYDNRNMVF</sequence>
<reference evidence="2" key="1">
    <citation type="journal article" date="2021" name="Nat. Commun.">
        <title>Genetic determinants of endophytism in the Arabidopsis root mycobiome.</title>
        <authorList>
            <person name="Mesny F."/>
            <person name="Miyauchi S."/>
            <person name="Thiergart T."/>
            <person name="Pickel B."/>
            <person name="Atanasova L."/>
            <person name="Karlsson M."/>
            <person name="Huettel B."/>
            <person name="Barry K.W."/>
            <person name="Haridas S."/>
            <person name="Chen C."/>
            <person name="Bauer D."/>
            <person name="Andreopoulos W."/>
            <person name="Pangilinan J."/>
            <person name="LaButti K."/>
            <person name="Riley R."/>
            <person name="Lipzen A."/>
            <person name="Clum A."/>
            <person name="Drula E."/>
            <person name="Henrissat B."/>
            <person name="Kohler A."/>
            <person name="Grigoriev I.V."/>
            <person name="Martin F.M."/>
            <person name="Hacquard S."/>
        </authorList>
    </citation>
    <scope>NUCLEOTIDE SEQUENCE</scope>
    <source>
        <strain evidence="2">MPI-CAGE-CH-0230</strain>
    </source>
</reference>
<evidence type="ECO:0000313" key="2">
    <source>
        <dbReference type="EMBL" id="KAH7009143.1"/>
    </source>
</evidence>
<keyword evidence="3" id="KW-1185">Reference proteome</keyword>
<feature type="chain" id="PRO_5040237587" evidence="1">
    <location>
        <begin position="19"/>
        <end position="166"/>
    </location>
</feature>
<feature type="signal peptide" evidence="1">
    <location>
        <begin position="1"/>
        <end position="18"/>
    </location>
</feature>
<gene>
    <name evidence="2" type="ORF">B0I36DRAFT_258168</name>
</gene>
<dbReference type="OrthoDB" id="5383526at2759"/>
<keyword evidence="1" id="KW-0732">Signal</keyword>
<dbReference type="EMBL" id="JAGTJQ010000020">
    <property type="protein sequence ID" value="KAH7009143.1"/>
    <property type="molecule type" value="Genomic_DNA"/>
</dbReference>
<proteinExistence type="predicted"/>
<organism evidence="2 3">
    <name type="scientific">Microdochium trichocladiopsis</name>
    <dbReference type="NCBI Taxonomy" id="1682393"/>
    <lineage>
        <taxon>Eukaryota</taxon>
        <taxon>Fungi</taxon>
        <taxon>Dikarya</taxon>
        <taxon>Ascomycota</taxon>
        <taxon>Pezizomycotina</taxon>
        <taxon>Sordariomycetes</taxon>
        <taxon>Xylariomycetidae</taxon>
        <taxon>Xylariales</taxon>
        <taxon>Microdochiaceae</taxon>
        <taxon>Microdochium</taxon>
    </lineage>
</organism>
<dbReference type="Proteomes" id="UP000756346">
    <property type="component" value="Unassembled WGS sequence"/>
</dbReference>
<dbReference type="AlphaFoldDB" id="A0A9P8XR45"/>
<dbReference type="RefSeq" id="XP_046003841.1">
    <property type="nucleotide sequence ID" value="XM_046151067.1"/>
</dbReference>
<accession>A0A9P8XR45</accession>
<dbReference type="GeneID" id="70180613"/>
<evidence type="ECO:0000313" key="3">
    <source>
        <dbReference type="Proteomes" id="UP000756346"/>
    </source>
</evidence>
<protein>
    <submittedName>
        <fullName evidence="2">Uncharacterized protein</fullName>
    </submittedName>
</protein>
<evidence type="ECO:0000256" key="1">
    <source>
        <dbReference type="SAM" id="SignalP"/>
    </source>
</evidence>